<name>A0A0F9PW64_9ZZZZ</name>
<feature type="non-terminal residue" evidence="2">
    <location>
        <position position="1"/>
    </location>
</feature>
<protein>
    <submittedName>
        <fullName evidence="2">Uncharacterized protein</fullName>
    </submittedName>
</protein>
<accession>A0A0F9PW64</accession>
<proteinExistence type="predicted"/>
<dbReference type="EMBL" id="LAZR01002005">
    <property type="protein sequence ID" value="KKN35865.1"/>
    <property type="molecule type" value="Genomic_DNA"/>
</dbReference>
<reference evidence="2" key="1">
    <citation type="journal article" date="2015" name="Nature">
        <title>Complex archaea that bridge the gap between prokaryotes and eukaryotes.</title>
        <authorList>
            <person name="Spang A."/>
            <person name="Saw J.H."/>
            <person name="Jorgensen S.L."/>
            <person name="Zaremba-Niedzwiedzka K."/>
            <person name="Martijn J."/>
            <person name="Lind A.E."/>
            <person name="van Eijk R."/>
            <person name="Schleper C."/>
            <person name="Guy L."/>
            <person name="Ettema T.J."/>
        </authorList>
    </citation>
    <scope>NUCLEOTIDE SEQUENCE</scope>
</reference>
<organism evidence="2">
    <name type="scientific">marine sediment metagenome</name>
    <dbReference type="NCBI Taxonomy" id="412755"/>
    <lineage>
        <taxon>unclassified sequences</taxon>
        <taxon>metagenomes</taxon>
        <taxon>ecological metagenomes</taxon>
    </lineage>
</organism>
<sequence length="45" mass="4684">KYMSSDARHRVCGCGSSPQMPCNEADAVKSARPKGKLGSKGDTDG</sequence>
<dbReference type="AlphaFoldDB" id="A0A0F9PW64"/>
<feature type="region of interest" description="Disordered" evidence="1">
    <location>
        <begin position="1"/>
        <end position="45"/>
    </location>
</feature>
<evidence type="ECO:0000313" key="2">
    <source>
        <dbReference type="EMBL" id="KKN35865.1"/>
    </source>
</evidence>
<evidence type="ECO:0000256" key="1">
    <source>
        <dbReference type="SAM" id="MobiDB-lite"/>
    </source>
</evidence>
<gene>
    <name evidence="2" type="ORF">LCGC14_0779240</name>
</gene>
<comment type="caution">
    <text evidence="2">The sequence shown here is derived from an EMBL/GenBank/DDBJ whole genome shotgun (WGS) entry which is preliminary data.</text>
</comment>